<evidence type="ECO:0000256" key="2">
    <source>
        <dbReference type="SAM" id="MobiDB-lite"/>
    </source>
</evidence>
<dbReference type="AlphaFoldDB" id="A0A3N0YLH4"/>
<dbReference type="PANTHER" id="PTHR11505">
    <property type="entry name" value="L1 TRANSPOSABLE ELEMENT-RELATED"/>
    <property type="match status" value="1"/>
</dbReference>
<evidence type="ECO:0000313" key="4">
    <source>
        <dbReference type="Proteomes" id="UP000281406"/>
    </source>
</evidence>
<dbReference type="Proteomes" id="UP000281406">
    <property type="component" value="Unassembled WGS sequence"/>
</dbReference>
<dbReference type="Gene3D" id="3.30.70.1820">
    <property type="entry name" value="L1 transposable element, RRM domain"/>
    <property type="match status" value="1"/>
</dbReference>
<reference evidence="3 4" key="1">
    <citation type="submission" date="2018-10" db="EMBL/GenBank/DDBJ databases">
        <title>Genome assembly for a Yunnan-Guizhou Plateau 3E fish, Anabarilius grahami (Regan), and its evolutionary and genetic applications.</title>
        <authorList>
            <person name="Jiang W."/>
        </authorList>
    </citation>
    <scope>NUCLEOTIDE SEQUENCE [LARGE SCALE GENOMIC DNA]</scope>
    <source>
        <strain evidence="3">AG-KIZ</strain>
        <tissue evidence="3">Muscle</tissue>
    </source>
</reference>
<gene>
    <name evidence="3" type="ORF">DPX16_21107</name>
</gene>
<dbReference type="InterPro" id="IPR042566">
    <property type="entry name" value="L1_C"/>
</dbReference>
<dbReference type="Gene3D" id="3.30.250.20">
    <property type="entry name" value="L1 transposable element, C-terminal domain"/>
    <property type="match status" value="1"/>
</dbReference>
<accession>A0A3N0YLH4</accession>
<organism evidence="3 4">
    <name type="scientific">Anabarilius grahami</name>
    <name type="common">Kanglang fish</name>
    <name type="synonym">Barilius grahami</name>
    <dbReference type="NCBI Taxonomy" id="495550"/>
    <lineage>
        <taxon>Eukaryota</taxon>
        <taxon>Metazoa</taxon>
        <taxon>Chordata</taxon>
        <taxon>Craniata</taxon>
        <taxon>Vertebrata</taxon>
        <taxon>Euteleostomi</taxon>
        <taxon>Actinopterygii</taxon>
        <taxon>Neopterygii</taxon>
        <taxon>Teleostei</taxon>
        <taxon>Ostariophysi</taxon>
        <taxon>Cypriniformes</taxon>
        <taxon>Xenocyprididae</taxon>
        <taxon>Xenocypridinae</taxon>
        <taxon>Xenocypridinae incertae sedis</taxon>
        <taxon>Anabarilius</taxon>
    </lineage>
</organism>
<evidence type="ECO:0000313" key="3">
    <source>
        <dbReference type="EMBL" id="ROL46648.1"/>
    </source>
</evidence>
<keyword evidence="1" id="KW-0175">Coiled coil</keyword>
<dbReference type="EMBL" id="RJVU01037234">
    <property type="protein sequence ID" value="ROL46648.1"/>
    <property type="molecule type" value="Genomic_DNA"/>
</dbReference>
<dbReference type="OrthoDB" id="8959002at2759"/>
<keyword evidence="4" id="KW-1185">Reference proteome</keyword>
<sequence>MSTSTTKDNRKREIEQSPIKKKFKDSTISKEDLDGAIANGIKLALKEQQSTLDSAVASTVRDAIDSVLTPALRNIHMDIQATNNSVKELRAELEMLASATKQTRDRVDSVQAAAREDRRTVTNLRKQLEQLTDKITDIEDRSRRNNVRLVGLPEGAEGSDAVGFLRANLSKWIPALKGRDIEIDRAHRIYDGRKNSDRPRTLIFRTLRWQDRSAFLRGARQSFPVKYTQDKVTLLFFPDFSPITTAKRKSFSPILKKMTALGLQPFLVYPAAIKLRHNGEQMMFDSPQKAEDFITSLPQKKTYAAALQSNGKATDTVSTSSAQRGKFVDCGGGDFNRSGEENNDADMVT</sequence>
<protein>
    <submittedName>
        <fullName evidence="3">LINE-1 type transposase domain-containing protein 1</fullName>
    </submittedName>
</protein>
<name>A0A3N0YLH4_ANAGA</name>
<proteinExistence type="predicted"/>
<evidence type="ECO:0000256" key="1">
    <source>
        <dbReference type="SAM" id="Coils"/>
    </source>
</evidence>
<feature type="region of interest" description="Disordered" evidence="2">
    <location>
        <begin position="1"/>
        <end position="24"/>
    </location>
</feature>
<feature type="coiled-coil region" evidence="1">
    <location>
        <begin position="72"/>
        <end position="141"/>
    </location>
</feature>
<feature type="region of interest" description="Disordered" evidence="2">
    <location>
        <begin position="329"/>
        <end position="349"/>
    </location>
</feature>
<dbReference type="InterPro" id="IPR004244">
    <property type="entry name" value="Transposase_22"/>
</dbReference>
<comment type="caution">
    <text evidence="3">The sequence shown here is derived from an EMBL/GenBank/DDBJ whole genome shotgun (WGS) entry which is preliminary data.</text>
</comment>